<dbReference type="GO" id="GO:0003729">
    <property type="term" value="F:mRNA binding"/>
    <property type="evidence" value="ECO:0007669"/>
    <property type="project" value="TreeGrafter"/>
</dbReference>
<dbReference type="GO" id="GO:0006397">
    <property type="term" value="P:mRNA processing"/>
    <property type="evidence" value="ECO:0007669"/>
    <property type="project" value="InterPro"/>
</dbReference>
<dbReference type="InterPro" id="IPR032302">
    <property type="entry name" value="THOC2_N"/>
</dbReference>
<reference evidence="2" key="1">
    <citation type="submission" date="2022-08" db="EMBL/GenBank/DDBJ databases">
        <title>Novel sulphate-reducing endosymbionts in the free-living metamonad Anaeramoeba.</title>
        <authorList>
            <person name="Jerlstrom-Hultqvist J."/>
            <person name="Cepicka I."/>
            <person name="Gallot-Lavallee L."/>
            <person name="Salas-Leiva D."/>
            <person name="Curtis B.A."/>
            <person name="Zahonova K."/>
            <person name="Pipaliya S."/>
            <person name="Dacks J."/>
            <person name="Roger A.J."/>
        </authorList>
    </citation>
    <scope>NUCLEOTIDE SEQUENCE</scope>
    <source>
        <strain evidence="2">Busselton2</strain>
    </source>
</reference>
<evidence type="ECO:0000259" key="1">
    <source>
        <dbReference type="Pfam" id="PF16134"/>
    </source>
</evidence>
<organism evidence="2 3">
    <name type="scientific">Anaeramoeba flamelloides</name>
    <dbReference type="NCBI Taxonomy" id="1746091"/>
    <lineage>
        <taxon>Eukaryota</taxon>
        <taxon>Metamonada</taxon>
        <taxon>Anaeramoebidae</taxon>
        <taxon>Anaeramoeba</taxon>
    </lineage>
</organism>
<dbReference type="InterPro" id="IPR040007">
    <property type="entry name" value="Tho2"/>
</dbReference>
<evidence type="ECO:0000313" key="3">
    <source>
        <dbReference type="Proteomes" id="UP001146793"/>
    </source>
</evidence>
<comment type="caution">
    <text evidence="2">The sequence shown here is derived from an EMBL/GenBank/DDBJ whole genome shotgun (WGS) entry which is preliminary data.</text>
</comment>
<gene>
    <name evidence="2" type="ORF">M0812_17970</name>
</gene>
<evidence type="ECO:0000313" key="2">
    <source>
        <dbReference type="EMBL" id="KAJ3435928.1"/>
    </source>
</evidence>
<dbReference type="Proteomes" id="UP001146793">
    <property type="component" value="Unassembled WGS sequence"/>
</dbReference>
<dbReference type="GO" id="GO:0000445">
    <property type="term" value="C:THO complex part of transcription export complex"/>
    <property type="evidence" value="ECO:0007669"/>
    <property type="project" value="TreeGrafter"/>
</dbReference>
<feature type="domain" description="THO complex subunit 2 N-terminal" evidence="1">
    <location>
        <begin position="8"/>
        <end position="184"/>
    </location>
</feature>
<proteinExistence type="predicted"/>
<dbReference type="AlphaFoldDB" id="A0AAV7Z229"/>
<dbReference type="PANTHER" id="PTHR21597:SF0">
    <property type="entry name" value="THO COMPLEX SUBUNIT 2"/>
    <property type="match status" value="1"/>
</dbReference>
<sequence>MQFPETLLTKEDISKIENGKIQSFVDAFLKRTHEYPNCGISPVSQLLYDLFYFTICDNSIKRSETVKVLLHSQLSKLQDHNKSLLDTIWMFDQMTSVLSKTNKTQKETFCSLVRSLVDLCPSIVPNLISLLKLPTLEKLGLLMESDSRKKVIREKTAIKYKQNKFNLFIEESEGFAKVIVMLTYPNLFEIQPIQKIHEQLLK</sequence>
<dbReference type="GO" id="GO:0006406">
    <property type="term" value="P:mRNA export from nucleus"/>
    <property type="evidence" value="ECO:0007669"/>
    <property type="project" value="InterPro"/>
</dbReference>
<dbReference type="PANTHER" id="PTHR21597">
    <property type="entry name" value="THO2 PROTEIN"/>
    <property type="match status" value="1"/>
</dbReference>
<protein>
    <submittedName>
        <fullName evidence="2">Tho2 protein</fullName>
    </submittedName>
</protein>
<name>A0AAV7Z229_9EUKA</name>
<accession>A0AAV7Z229</accession>
<dbReference type="Pfam" id="PF16134">
    <property type="entry name" value="THOC2_N"/>
    <property type="match status" value="1"/>
</dbReference>
<dbReference type="EMBL" id="JANTQA010000036">
    <property type="protein sequence ID" value="KAJ3435928.1"/>
    <property type="molecule type" value="Genomic_DNA"/>
</dbReference>